<sequence length="326" mass="35687">MQVSKYQQGLSLVELMVAMVIGLFLTLGVFTMFSMSSGNVTTTSQFNQLQENGRIALALMEPDLSQLGFFGDITGTELIPGGNTQLDAAAPANDCVGAGVNNATLPNTTAAHFRRLWGFQQGDGNSLACLTDVLAGTDVIQIKRLLGPDAGDPPALNTNRYYIGTTANQAVIFTGDQGAPALENGRFWEYQHHVYYLRNDDNGVPSLRRRVLTVGAGMGSANDEQLVEGVENMQILYGFDNDGDDTADTYMPSQNVTTLMWDNELFQRLVALRVFLLIRSIEPDPGYTNESVYQLGDQTLDPFNDNFRRKVVASTIVLENPVLIRN</sequence>
<keyword evidence="1" id="KW-0472">Membrane</keyword>
<accession>A0ABV7GCJ5</accession>
<protein>
    <submittedName>
        <fullName evidence="2">PilW family protein</fullName>
    </submittedName>
</protein>
<comment type="caution">
    <text evidence="2">The sequence shown here is derived from an EMBL/GenBank/DDBJ whole genome shotgun (WGS) entry which is preliminary data.</text>
</comment>
<keyword evidence="3" id="KW-1185">Reference proteome</keyword>
<keyword evidence="1" id="KW-0812">Transmembrane</keyword>
<dbReference type="PROSITE" id="PS00409">
    <property type="entry name" value="PROKAR_NTER_METHYL"/>
    <property type="match status" value="1"/>
</dbReference>
<dbReference type="Pfam" id="PF07963">
    <property type="entry name" value="N_methyl"/>
    <property type="match status" value="1"/>
</dbReference>
<dbReference type="RefSeq" id="WP_248935530.1">
    <property type="nucleotide sequence ID" value="NZ_JAKILF010000002.1"/>
</dbReference>
<proteinExistence type="predicted"/>
<reference evidence="3" key="1">
    <citation type="journal article" date="2019" name="Int. J. Syst. Evol. Microbiol.">
        <title>The Global Catalogue of Microorganisms (GCM) 10K type strain sequencing project: providing services to taxonomists for standard genome sequencing and annotation.</title>
        <authorList>
            <consortium name="The Broad Institute Genomics Platform"/>
            <consortium name="The Broad Institute Genome Sequencing Center for Infectious Disease"/>
            <person name="Wu L."/>
            <person name="Ma J."/>
        </authorList>
    </citation>
    <scope>NUCLEOTIDE SEQUENCE [LARGE SCALE GENOMIC DNA]</scope>
    <source>
        <strain evidence="3">KCTC 52277</strain>
    </source>
</reference>
<dbReference type="InterPro" id="IPR012902">
    <property type="entry name" value="N_methyl_site"/>
</dbReference>
<evidence type="ECO:0000256" key="1">
    <source>
        <dbReference type="SAM" id="Phobius"/>
    </source>
</evidence>
<evidence type="ECO:0000313" key="3">
    <source>
        <dbReference type="Proteomes" id="UP001595621"/>
    </source>
</evidence>
<evidence type="ECO:0000313" key="2">
    <source>
        <dbReference type="EMBL" id="MFC3137740.1"/>
    </source>
</evidence>
<name>A0ABV7GCJ5_9GAMM</name>
<dbReference type="NCBIfam" id="TIGR02532">
    <property type="entry name" value="IV_pilin_GFxxxE"/>
    <property type="match status" value="1"/>
</dbReference>
<feature type="transmembrane region" description="Helical" evidence="1">
    <location>
        <begin position="12"/>
        <end position="35"/>
    </location>
</feature>
<keyword evidence="1" id="KW-1133">Transmembrane helix</keyword>
<gene>
    <name evidence="2" type="ORF">ACFOE0_05980</name>
</gene>
<dbReference type="Proteomes" id="UP001595621">
    <property type="component" value="Unassembled WGS sequence"/>
</dbReference>
<dbReference type="InterPro" id="IPR032092">
    <property type="entry name" value="PilW"/>
</dbReference>
<organism evidence="2 3">
    <name type="scientific">Shewanella submarina</name>
    <dbReference type="NCBI Taxonomy" id="2016376"/>
    <lineage>
        <taxon>Bacteria</taxon>
        <taxon>Pseudomonadati</taxon>
        <taxon>Pseudomonadota</taxon>
        <taxon>Gammaproteobacteria</taxon>
        <taxon>Alteromonadales</taxon>
        <taxon>Shewanellaceae</taxon>
        <taxon>Shewanella</taxon>
    </lineage>
</organism>
<dbReference type="Pfam" id="PF16074">
    <property type="entry name" value="PilW"/>
    <property type="match status" value="1"/>
</dbReference>
<dbReference type="EMBL" id="JBHRTD010000006">
    <property type="protein sequence ID" value="MFC3137740.1"/>
    <property type="molecule type" value="Genomic_DNA"/>
</dbReference>